<reference evidence="2" key="1">
    <citation type="submission" date="2020-10" db="EMBL/GenBank/DDBJ databases">
        <authorList>
            <person name="Gilroy R."/>
        </authorList>
    </citation>
    <scope>NUCLEOTIDE SEQUENCE</scope>
    <source>
        <strain evidence="2">D3-1215</strain>
    </source>
</reference>
<dbReference type="Pfam" id="PF12706">
    <property type="entry name" value="Lactamase_B_2"/>
    <property type="match status" value="1"/>
</dbReference>
<evidence type="ECO:0000259" key="1">
    <source>
        <dbReference type="SMART" id="SM00849"/>
    </source>
</evidence>
<accession>A0A9D9EGA7</accession>
<feature type="domain" description="Metallo-beta-lactamase" evidence="1">
    <location>
        <begin position="11"/>
        <end position="193"/>
    </location>
</feature>
<organism evidence="2 3">
    <name type="scientific">Candidatus Enterocola intestinipullorum</name>
    <dbReference type="NCBI Taxonomy" id="2840783"/>
    <lineage>
        <taxon>Bacteria</taxon>
        <taxon>Pseudomonadati</taxon>
        <taxon>Bacteroidota</taxon>
        <taxon>Bacteroidia</taxon>
        <taxon>Bacteroidales</taxon>
        <taxon>Candidatus Enterocola</taxon>
    </lineage>
</organism>
<comment type="caution">
    <text evidence="2">The sequence shown here is derived from an EMBL/GenBank/DDBJ whole genome shotgun (WGS) entry which is preliminary data.</text>
</comment>
<dbReference type="PANTHER" id="PTHR47619">
    <property type="entry name" value="METALLO-HYDROLASE YYCJ-RELATED"/>
    <property type="match status" value="1"/>
</dbReference>
<protein>
    <submittedName>
        <fullName evidence="2">MBL fold metallo-hydrolase</fullName>
    </submittedName>
</protein>
<sequence length="263" mass="28967">MKFCSFASGSAGNCYYIASGNSAILIDAGISARAIRNSLKSIGVGFDSIYGIFVTHDHFDHTYGLGLLGERYNVPVYSTAEVLAGYNRCVRQSIKLSSCRRYVQKGVSVAVGDFSITPFHLDHDASDCVGYYIEAGGSSLAVATDLGFINDDAAHYLLKADNIVIEANYSEQMLMEGPYPVYLKQRILSSNGHLANHVTAKFLASHADRHWNNVFFCHLSNNNNTPDKVIEEIHAAFDLNGVRENLPVLHTLPRRTMTGIFEF</sequence>
<dbReference type="InterPro" id="IPR036866">
    <property type="entry name" value="RibonucZ/Hydroxyglut_hydro"/>
</dbReference>
<gene>
    <name evidence="2" type="ORF">IAC32_04555</name>
</gene>
<dbReference type="InterPro" id="IPR052533">
    <property type="entry name" value="WalJ/YycJ-like"/>
</dbReference>
<dbReference type="PANTHER" id="PTHR47619:SF1">
    <property type="entry name" value="EXODEOXYRIBONUCLEASE WALJ"/>
    <property type="match status" value="1"/>
</dbReference>
<dbReference type="Gene3D" id="3.60.15.10">
    <property type="entry name" value="Ribonuclease Z/Hydroxyacylglutathione hydrolase-like"/>
    <property type="match status" value="1"/>
</dbReference>
<dbReference type="EMBL" id="JADIMR010000069">
    <property type="protein sequence ID" value="MBO8446998.1"/>
    <property type="molecule type" value="Genomic_DNA"/>
</dbReference>
<dbReference type="SUPFAM" id="SSF56281">
    <property type="entry name" value="Metallo-hydrolase/oxidoreductase"/>
    <property type="match status" value="1"/>
</dbReference>
<name>A0A9D9EGA7_9BACT</name>
<dbReference type="InterPro" id="IPR001279">
    <property type="entry name" value="Metallo-B-lactamas"/>
</dbReference>
<dbReference type="SMART" id="SM00849">
    <property type="entry name" value="Lactamase_B"/>
    <property type="match status" value="1"/>
</dbReference>
<dbReference type="Proteomes" id="UP000823637">
    <property type="component" value="Unassembled WGS sequence"/>
</dbReference>
<evidence type="ECO:0000313" key="3">
    <source>
        <dbReference type="Proteomes" id="UP000823637"/>
    </source>
</evidence>
<reference evidence="2" key="2">
    <citation type="journal article" date="2021" name="PeerJ">
        <title>Extensive microbial diversity within the chicken gut microbiome revealed by metagenomics and culture.</title>
        <authorList>
            <person name="Gilroy R."/>
            <person name="Ravi A."/>
            <person name="Getino M."/>
            <person name="Pursley I."/>
            <person name="Horton D.L."/>
            <person name="Alikhan N.F."/>
            <person name="Baker D."/>
            <person name="Gharbi K."/>
            <person name="Hall N."/>
            <person name="Watson M."/>
            <person name="Adriaenssens E.M."/>
            <person name="Foster-Nyarko E."/>
            <person name="Jarju S."/>
            <person name="Secka A."/>
            <person name="Antonio M."/>
            <person name="Oren A."/>
            <person name="Chaudhuri R.R."/>
            <person name="La Ragione R."/>
            <person name="Hildebrand F."/>
            <person name="Pallen M.J."/>
        </authorList>
    </citation>
    <scope>NUCLEOTIDE SEQUENCE</scope>
    <source>
        <strain evidence="2">D3-1215</strain>
    </source>
</reference>
<dbReference type="AlphaFoldDB" id="A0A9D9EGA7"/>
<proteinExistence type="predicted"/>
<evidence type="ECO:0000313" key="2">
    <source>
        <dbReference type="EMBL" id="MBO8446998.1"/>
    </source>
</evidence>